<comment type="subcellular location">
    <subcellularLocation>
        <location evidence="1">Membrane</location>
        <topology evidence="1">Multi-pass membrane protein</topology>
    </subcellularLocation>
</comment>
<dbReference type="GO" id="GO:0022857">
    <property type="term" value="F:transmembrane transporter activity"/>
    <property type="evidence" value="ECO:0007669"/>
    <property type="project" value="InterPro"/>
</dbReference>
<comment type="caution">
    <text evidence="7">The sequence shown here is derived from an EMBL/GenBank/DDBJ whole genome shotgun (WGS) entry which is preliminary data.</text>
</comment>
<protein>
    <submittedName>
        <fullName evidence="7">APC family permease</fullName>
    </submittedName>
</protein>
<evidence type="ECO:0000256" key="6">
    <source>
        <dbReference type="SAM" id="Phobius"/>
    </source>
</evidence>
<dbReference type="EMBL" id="JACPUR010000034">
    <property type="protein sequence ID" value="MBI3128623.1"/>
    <property type="molecule type" value="Genomic_DNA"/>
</dbReference>
<dbReference type="Proteomes" id="UP000782312">
    <property type="component" value="Unassembled WGS sequence"/>
</dbReference>
<dbReference type="InterPro" id="IPR053153">
    <property type="entry name" value="APC_K+_Transporter"/>
</dbReference>
<feature type="transmembrane region" description="Helical" evidence="6">
    <location>
        <begin position="460"/>
        <end position="480"/>
    </location>
</feature>
<keyword evidence="3 6" id="KW-1133">Transmembrane helix</keyword>
<keyword evidence="2 6" id="KW-0812">Transmembrane</keyword>
<dbReference type="Pfam" id="PF13520">
    <property type="entry name" value="AA_permease_2"/>
    <property type="match status" value="1"/>
</dbReference>
<dbReference type="Gene3D" id="1.20.1740.10">
    <property type="entry name" value="Amino acid/polyamine transporter I"/>
    <property type="match status" value="1"/>
</dbReference>
<name>A0A932MP96_UNCTE</name>
<feature type="transmembrane region" description="Helical" evidence="6">
    <location>
        <begin position="100"/>
        <end position="122"/>
    </location>
</feature>
<evidence type="ECO:0000313" key="8">
    <source>
        <dbReference type="Proteomes" id="UP000782312"/>
    </source>
</evidence>
<feature type="transmembrane region" description="Helical" evidence="6">
    <location>
        <begin position="209"/>
        <end position="233"/>
    </location>
</feature>
<sequence length="691" mass="74649">MPADSPGDPGDTSVPKDPSASQDSPPPPSPGEGLAPSEEKPSPWKRLRRALIGAPRSLADESLFHKLSLIPFLAWVGLGADGLSSSAYGPEEAFRTLGEHTYLAIGLALVMASTISVIAIAYSRVIEHFPHGGGGYVVATQLLGEQAGVVSGSALLVDYILTITISIAAAGDAMFSFLPMAWHAWKLPAEVLMTAFLIVLNLRGVRESVLTLSPVFLLFIATHVILIMGGIIMHSSEFPKTLQTAKAGFSGGLATLGMGGMFLLFIHAYSLGGGTYTGIEAVSNGIQIMREPRVQTGKRTMLYMAVSLAFTASGLLFCYLLWNVTAVEGKTMNAVFAEKFVQTVPLGNLFVILTMASEGAILVVAAQAGFVDGPRVMANMAVDSWLPRRFASLSDRLTIQNGILLMGLMSLVALFYTMGEVRHLVVMYSINVFLTFSMTETSMCRFWVSHRERHPDWKRKISIHVIGLAMCLTILAVTVFEKFLEGGWVTLVVTGCVILLCFLIRGHYRAVSIKIAKLPEGKAVGLPAAPSPAEEIDPNKPTAAVLVSDYGKLGVKTVKNISEQFPGHFANMVFLTVGVVDSGAFKGGENALASLREQAEGTVKKYAALASRLGFSSGYRVGLGIDVVEAAERLCMNVAREFPHVTFFSGKLIFERERWYHAFLHNQTAFTIERRLQWAGQTMVVLPIVVK</sequence>
<feature type="transmembrane region" description="Helical" evidence="6">
    <location>
        <begin position="349"/>
        <end position="371"/>
    </location>
</feature>
<evidence type="ECO:0000256" key="2">
    <source>
        <dbReference type="ARBA" id="ARBA00022692"/>
    </source>
</evidence>
<evidence type="ECO:0000256" key="1">
    <source>
        <dbReference type="ARBA" id="ARBA00004141"/>
    </source>
</evidence>
<feature type="transmembrane region" description="Helical" evidence="6">
    <location>
        <begin position="486"/>
        <end position="504"/>
    </location>
</feature>
<feature type="transmembrane region" description="Helical" evidence="6">
    <location>
        <begin position="156"/>
        <end position="178"/>
    </location>
</feature>
<reference evidence="7" key="1">
    <citation type="submission" date="2020-07" db="EMBL/GenBank/DDBJ databases">
        <title>Huge and variable diversity of episymbiotic CPR bacteria and DPANN archaea in groundwater ecosystems.</title>
        <authorList>
            <person name="He C.Y."/>
            <person name="Keren R."/>
            <person name="Whittaker M."/>
            <person name="Farag I.F."/>
            <person name="Doudna J."/>
            <person name="Cate J.H.D."/>
            <person name="Banfield J.F."/>
        </authorList>
    </citation>
    <scope>NUCLEOTIDE SEQUENCE</scope>
    <source>
        <strain evidence="7">NC_groundwater_763_Ag_S-0.2um_68_21</strain>
    </source>
</reference>
<evidence type="ECO:0000256" key="3">
    <source>
        <dbReference type="ARBA" id="ARBA00022989"/>
    </source>
</evidence>
<organism evidence="7 8">
    <name type="scientific">Tectimicrobiota bacterium</name>
    <dbReference type="NCBI Taxonomy" id="2528274"/>
    <lineage>
        <taxon>Bacteria</taxon>
        <taxon>Pseudomonadati</taxon>
        <taxon>Nitrospinota/Tectimicrobiota group</taxon>
        <taxon>Candidatus Tectimicrobiota</taxon>
    </lineage>
</organism>
<feature type="transmembrane region" description="Helical" evidence="6">
    <location>
        <begin position="184"/>
        <end position="202"/>
    </location>
</feature>
<dbReference type="PANTHER" id="PTHR47704">
    <property type="entry name" value="POTASSIUM TRANSPORTER KIMA"/>
    <property type="match status" value="1"/>
</dbReference>
<dbReference type="PANTHER" id="PTHR47704:SF1">
    <property type="entry name" value="POTASSIUM TRANSPORTER KIMA"/>
    <property type="match status" value="1"/>
</dbReference>
<feature type="transmembrane region" description="Helical" evidence="6">
    <location>
        <begin position="397"/>
        <end position="419"/>
    </location>
</feature>
<dbReference type="GO" id="GO:0016020">
    <property type="term" value="C:membrane"/>
    <property type="evidence" value="ECO:0007669"/>
    <property type="project" value="UniProtKB-SubCell"/>
</dbReference>
<proteinExistence type="predicted"/>
<feature type="transmembrane region" description="Helical" evidence="6">
    <location>
        <begin position="425"/>
        <end position="448"/>
    </location>
</feature>
<dbReference type="AlphaFoldDB" id="A0A932MP96"/>
<evidence type="ECO:0000256" key="4">
    <source>
        <dbReference type="ARBA" id="ARBA00023136"/>
    </source>
</evidence>
<evidence type="ECO:0000313" key="7">
    <source>
        <dbReference type="EMBL" id="MBI3128623.1"/>
    </source>
</evidence>
<evidence type="ECO:0000256" key="5">
    <source>
        <dbReference type="SAM" id="MobiDB-lite"/>
    </source>
</evidence>
<feature type="transmembrane region" description="Helical" evidence="6">
    <location>
        <begin position="300"/>
        <end position="322"/>
    </location>
</feature>
<gene>
    <name evidence="7" type="ORF">HYZ11_13545</name>
</gene>
<dbReference type="InterPro" id="IPR002293">
    <property type="entry name" value="AA/rel_permease1"/>
</dbReference>
<keyword evidence="4 6" id="KW-0472">Membrane</keyword>
<accession>A0A932MP96</accession>
<feature type="region of interest" description="Disordered" evidence="5">
    <location>
        <begin position="1"/>
        <end position="42"/>
    </location>
</feature>
<feature type="transmembrane region" description="Helical" evidence="6">
    <location>
        <begin position="253"/>
        <end position="279"/>
    </location>
</feature>